<accession>W4P5G5</accession>
<keyword evidence="1" id="KW-1133">Transmembrane helix</keyword>
<keyword evidence="1" id="KW-0812">Transmembrane</keyword>
<reference evidence="2 3" key="1">
    <citation type="journal article" date="2014" name="Genome Announc.">
        <title>Draft Genome Sequences of Three Strains of Bacteroides pyogenes Isolated from a Cat and Swine.</title>
        <authorList>
            <person name="Sakamoto M."/>
            <person name="Oshima K."/>
            <person name="Suda W."/>
            <person name="Kitamura K."/>
            <person name="Iida T."/>
            <person name="Hattori M."/>
            <person name="Ohkuma M."/>
        </authorList>
    </citation>
    <scope>NUCLEOTIDE SEQUENCE [LARGE SCALE GENOMIC DNA]</scope>
    <source>
        <strain evidence="2 3">JCM 6292</strain>
    </source>
</reference>
<dbReference type="EMBL" id="BAIQ01000006">
    <property type="protein sequence ID" value="GAE14653.1"/>
    <property type="molecule type" value="Genomic_DNA"/>
</dbReference>
<comment type="caution">
    <text evidence="2">The sequence shown here is derived from an EMBL/GenBank/DDBJ whole genome shotgun (WGS) entry which is preliminary data.</text>
</comment>
<evidence type="ECO:0000256" key="1">
    <source>
        <dbReference type="SAM" id="Phobius"/>
    </source>
</evidence>
<gene>
    <name evidence="2" type="ORF">JCM6292_819</name>
</gene>
<evidence type="ECO:0000313" key="3">
    <source>
        <dbReference type="Proteomes" id="UP000018861"/>
    </source>
</evidence>
<dbReference type="AlphaFoldDB" id="W4P5G5"/>
<sequence>MKRKKITFDTFIRSSITIVLIIGLLILVKRLSGVLLPFFIAWLIAI</sequence>
<dbReference type="Proteomes" id="UP000018861">
    <property type="component" value="Unassembled WGS sequence"/>
</dbReference>
<keyword evidence="1" id="KW-0472">Membrane</keyword>
<name>W4P5G5_9BACE</name>
<evidence type="ECO:0000313" key="2">
    <source>
        <dbReference type="EMBL" id="GAE14653.1"/>
    </source>
</evidence>
<feature type="transmembrane region" description="Helical" evidence="1">
    <location>
        <begin position="12"/>
        <end position="45"/>
    </location>
</feature>
<organism evidence="2 3">
    <name type="scientific">Bacteroides pyogenes JCM 6292</name>
    <dbReference type="NCBI Taxonomy" id="1235809"/>
    <lineage>
        <taxon>Bacteria</taxon>
        <taxon>Pseudomonadati</taxon>
        <taxon>Bacteroidota</taxon>
        <taxon>Bacteroidia</taxon>
        <taxon>Bacteroidales</taxon>
        <taxon>Bacteroidaceae</taxon>
        <taxon>Bacteroides</taxon>
    </lineage>
</organism>
<protein>
    <submittedName>
        <fullName evidence="2">Transporter</fullName>
    </submittedName>
</protein>
<proteinExistence type="predicted"/>